<protein>
    <submittedName>
        <fullName evidence="2">Uncharacterized protein</fullName>
    </submittedName>
</protein>
<organism evidence="2 3">
    <name type="scientific">Portunus trituberculatus</name>
    <name type="common">Swimming crab</name>
    <name type="synonym">Neptunus trituberculatus</name>
    <dbReference type="NCBI Taxonomy" id="210409"/>
    <lineage>
        <taxon>Eukaryota</taxon>
        <taxon>Metazoa</taxon>
        <taxon>Ecdysozoa</taxon>
        <taxon>Arthropoda</taxon>
        <taxon>Crustacea</taxon>
        <taxon>Multicrustacea</taxon>
        <taxon>Malacostraca</taxon>
        <taxon>Eumalacostraca</taxon>
        <taxon>Eucarida</taxon>
        <taxon>Decapoda</taxon>
        <taxon>Pleocyemata</taxon>
        <taxon>Brachyura</taxon>
        <taxon>Eubrachyura</taxon>
        <taxon>Portunoidea</taxon>
        <taxon>Portunidae</taxon>
        <taxon>Portuninae</taxon>
        <taxon>Portunus</taxon>
    </lineage>
</organism>
<feature type="region of interest" description="Disordered" evidence="1">
    <location>
        <begin position="1"/>
        <end position="28"/>
    </location>
</feature>
<feature type="region of interest" description="Disordered" evidence="1">
    <location>
        <begin position="55"/>
        <end position="89"/>
    </location>
</feature>
<feature type="compositionally biased region" description="Basic and acidic residues" evidence="1">
    <location>
        <begin position="71"/>
        <end position="82"/>
    </location>
</feature>
<reference evidence="2 3" key="1">
    <citation type="submission" date="2019-05" db="EMBL/GenBank/DDBJ databases">
        <title>Another draft genome of Portunus trituberculatus and its Hox gene families provides insights of decapod evolution.</title>
        <authorList>
            <person name="Jeong J.-H."/>
            <person name="Song I."/>
            <person name="Kim S."/>
            <person name="Choi T."/>
            <person name="Kim D."/>
            <person name="Ryu S."/>
            <person name="Kim W."/>
        </authorList>
    </citation>
    <scope>NUCLEOTIDE SEQUENCE [LARGE SCALE GENOMIC DNA]</scope>
    <source>
        <tissue evidence="2">Muscle</tissue>
    </source>
</reference>
<gene>
    <name evidence="2" type="ORF">E2C01_074372</name>
</gene>
<comment type="caution">
    <text evidence="2">The sequence shown here is derived from an EMBL/GenBank/DDBJ whole genome shotgun (WGS) entry which is preliminary data.</text>
</comment>
<accession>A0A5B7IC87</accession>
<sequence length="89" mass="9685">MNGRRCDDMLEGKQDTRSEGGLRVISNLPPRKSSIGDYMNLSKQSAMFQNAEVRHGPLSSLEVPGSDDPAADDHSEGAEGRAKRVLLMV</sequence>
<evidence type="ECO:0000313" key="2">
    <source>
        <dbReference type="EMBL" id="MPC79825.1"/>
    </source>
</evidence>
<proteinExistence type="predicted"/>
<name>A0A5B7IC87_PORTR</name>
<dbReference type="Proteomes" id="UP000324222">
    <property type="component" value="Unassembled WGS sequence"/>
</dbReference>
<evidence type="ECO:0000313" key="3">
    <source>
        <dbReference type="Proteomes" id="UP000324222"/>
    </source>
</evidence>
<keyword evidence="3" id="KW-1185">Reference proteome</keyword>
<dbReference type="EMBL" id="VSRR010052204">
    <property type="protein sequence ID" value="MPC79825.1"/>
    <property type="molecule type" value="Genomic_DNA"/>
</dbReference>
<dbReference type="AlphaFoldDB" id="A0A5B7IC87"/>
<feature type="compositionally biased region" description="Basic and acidic residues" evidence="1">
    <location>
        <begin position="1"/>
        <end position="20"/>
    </location>
</feature>
<evidence type="ECO:0000256" key="1">
    <source>
        <dbReference type="SAM" id="MobiDB-lite"/>
    </source>
</evidence>